<keyword evidence="1" id="KW-0812">Transmembrane</keyword>
<accession>A0A4Q0AIE2</accession>
<dbReference type="EMBL" id="SCKX01000001">
    <property type="protein sequence ID" value="RWZ78816.1"/>
    <property type="molecule type" value="Genomic_DNA"/>
</dbReference>
<keyword evidence="1" id="KW-1133">Transmembrane helix</keyword>
<dbReference type="AlphaFoldDB" id="A0A4Q0AIE2"/>
<dbReference type="Proteomes" id="UP000289257">
    <property type="component" value="Unassembled WGS sequence"/>
</dbReference>
<protein>
    <submittedName>
        <fullName evidence="2">DUF4190 domain-containing protein</fullName>
    </submittedName>
</protein>
<reference evidence="2" key="1">
    <citation type="submission" date="2019-01" db="EMBL/GenBank/DDBJ databases">
        <title>Genomic signatures and co-occurrence patterns of the ultra-small Saccharimodia (Patescibacteria phylum) suggest a symbiotic lifestyle.</title>
        <authorList>
            <person name="Lemos L."/>
            <person name="Medeiros J."/>
            <person name="Andreote F."/>
            <person name="Fernandes G."/>
            <person name="Varani A."/>
            <person name="Oliveira G."/>
            <person name="Pylro V."/>
        </authorList>
    </citation>
    <scope>NUCLEOTIDE SEQUENCE [LARGE SCALE GENOMIC DNA]</scope>
    <source>
        <strain evidence="2">AMD02</strain>
    </source>
</reference>
<feature type="transmembrane region" description="Helical" evidence="1">
    <location>
        <begin position="23"/>
        <end position="46"/>
    </location>
</feature>
<evidence type="ECO:0000256" key="1">
    <source>
        <dbReference type="SAM" id="Phobius"/>
    </source>
</evidence>
<organism evidence="2 3">
    <name type="scientific">Candidatus Microsaccharimonas sossegonensis</name>
    <dbReference type="NCBI Taxonomy" id="2506948"/>
    <lineage>
        <taxon>Bacteria</taxon>
        <taxon>Candidatus Saccharimonadota</taxon>
        <taxon>Candidatus Saccharimonadia</taxon>
        <taxon>Candidatus Saccharimonadales</taxon>
        <taxon>Candidatus Saccharimonadaceae</taxon>
        <taxon>Candidatus Microsaccharimonas</taxon>
    </lineage>
</organism>
<evidence type="ECO:0000313" key="2">
    <source>
        <dbReference type="EMBL" id="RWZ78816.1"/>
    </source>
</evidence>
<sequence>MPPNSNQPTAQVSNQNTYPGKSLGVAGFVLSLFISGVGLIVSIIAYNQSRRAGYKNGLAKAGIIIGAIFTAFGLVAGTIMAIFAISLSNQCNTLGPGTHVVNGATITCTSSGASYNSAN</sequence>
<name>A0A4Q0AIE2_9BACT</name>
<keyword evidence="3" id="KW-1185">Reference proteome</keyword>
<comment type="caution">
    <text evidence="2">The sequence shown here is derived from an EMBL/GenBank/DDBJ whole genome shotgun (WGS) entry which is preliminary data.</text>
</comment>
<keyword evidence="1" id="KW-0472">Membrane</keyword>
<proteinExistence type="predicted"/>
<gene>
    <name evidence="2" type="ORF">EOT05_03655</name>
</gene>
<feature type="transmembrane region" description="Helical" evidence="1">
    <location>
        <begin position="58"/>
        <end position="85"/>
    </location>
</feature>
<evidence type="ECO:0000313" key="3">
    <source>
        <dbReference type="Proteomes" id="UP000289257"/>
    </source>
</evidence>